<dbReference type="InterPro" id="IPR007553">
    <property type="entry name" value="2-thiour_desulf"/>
</dbReference>
<dbReference type="EMBL" id="CADILD010000002">
    <property type="protein sequence ID" value="CAB3875741.1"/>
    <property type="molecule type" value="Genomic_DNA"/>
</dbReference>
<dbReference type="AlphaFoldDB" id="A0A6S7D818"/>
<organism evidence="1 2">
    <name type="scientific">Achromobacter piechaudii</name>
    <dbReference type="NCBI Taxonomy" id="72556"/>
    <lineage>
        <taxon>Bacteria</taxon>
        <taxon>Pseudomonadati</taxon>
        <taxon>Pseudomonadota</taxon>
        <taxon>Betaproteobacteria</taxon>
        <taxon>Burkholderiales</taxon>
        <taxon>Alcaligenaceae</taxon>
        <taxon>Achromobacter</taxon>
    </lineage>
</organism>
<dbReference type="Pfam" id="PF04463">
    <property type="entry name" value="2-thiour_desulf"/>
    <property type="match status" value="1"/>
</dbReference>
<evidence type="ECO:0000313" key="2">
    <source>
        <dbReference type="Proteomes" id="UP000494105"/>
    </source>
</evidence>
<proteinExistence type="predicted"/>
<evidence type="ECO:0000313" key="1">
    <source>
        <dbReference type="EMBL" id="CAB3875741.1"/>
    </source>
</evidence>
<accession>A0A6S7D818</accession>
<dbReference type="Proteomes" id="UP000494105">
    <property type="component" value="Unassembled WGS sequence"/>
</dbReference>
<dbReference type="RefSeq" id="WP_175128794.1">
    <property type="nucleotide sequence ID" value="NZ_CADILD010000002.1"/>
</dbReference>
<protein>
    <submittedName>
        <fullName evidence="1">Uncharacterized protein</fullName>
    </submittedName>
</protein>
<reference evidence="1 2" key="1">
    <citation type="submission" date="2020-04" db="EMBL/GenBank/DDBJ databases">
        <authorList>
            <person name="De Canck E."/>
        </authorList>
    </citation>
    <scope>NUCLEOTIDE SEQUENCE [LARGE SCALE GENOMIC DNA]</scope>
    <source>
        <strain evidence="1 2">LMG 1861</strain>
    </source>
</reference>
<dbReference type="PANTHER" id="PTHR30087">
    <property type="entry name" value="INNER MEMBRANE PROTEIN"/>
    <property type="match status" value="1"/>
</dbReference>
<dbReference type="PANTHER" id="PTHR30087:SF1">
    <property type="entry name" value="HYPOTHETICAL CYTOSOLIC PROTEIN"/>
    <property type="match status" value="1"/>
</dbReference>
<gene>
    <name evidence="1" type="ORF">LMG1861_03006</name>
</gene>
<sequence length="168" mass="17742">MQYVLISSCLLGNPVRYDGRGAAQVDPVLARWRDEGRVIPVCPEVAGGMSVPRPPAEIEAGRRAADVLAGHGRVIAVTGLDVTQPFVQGGHAALALAQRHGIRVAVLKEGSPSCGSGYVYDGHFAGQRQPGVGVTAELLTCAGVRVFSEKQWEEALACLARIETQDVD</sequence>
<name>A0A6S7D818_9BURK</name>